<keyword evidence="1" id="KW-1133">Transmembrane helix</keyword>
<feature type="transmembrane region" description="Helical" evidence="1">
    <location>
        <begin position="50"/>
        <end position="72"/>
    </location>
</feature>
<dbReference type="EMBL" id="CP073581">
    <property type="protein sequence ID" value="QUJ77705.1"/>
    <property type="molecule type" value="Genomic_DNA"/>
</dbReference>
<gene>
    <name evidence="2" type="ORF">KDD17_07055</name>
</gene>
<feature type="transmembrane region" description="Helical" evidence="1">
    <location>
        <begin position="139"/>
        <end position="157"/>
    </location>
</feature>
<evidence type="ECO:0000313" key="3">
    <source>
        <dbReference type="Proteomes" id="UP000683291"/>
    </source>
</evidence>
<evidence type="ECO:0000313" key="2">
    <source>
        <dbReference type="EMBL" id="QUJ77705.1"/>
    </source>
</evidence>
<name>A0A975PNU9_9RHOB</name>
<accession>A0A975PNU9</accession>
<feature type="transmembrane region" description="Helical" evidence="1">
    <location>
        <begin position="186"/>
        <end position="211"/>
    </location>
</feature>
<keyword evidence="1" id="KW-0812">Transmembrane</keyword>
<dbReference type="Proteomes" id="UP000683291">
    <property type="component" value="Chromosome 1"/>
</dbReference>
<evidence type="ECO:0000256" key="1">
    <source>
        <dbReference type="SAM" id="Phobius"/>
    </source>
</evidence>
<sequence>MIFTAALREIAHHRPSAVRLLCIPLIVTIVVELLYTLSPHRDPQSDNIGLSILSGVVAYGAVGWIAVGWHRLRLMGEHAGLLPRAPLRVLMRYVIEWLILGILIALILLAVGGAAYLVVMALAPDPLTEQVIYGLWTDTILGPVSILPITAFTWLLFRFGISLPHLAIEGDARLGMRQAWRRTRPLAWTIFRAGLFAGIVQWAVGVLPLQLVYGSDLFTTPEGEIILAGEIVFALAYAFVYTGIPLVGAAILTVIYARTDA</sequence>
<reference evidence="2" key="1">
    <citation type="submission" date="2021-04" db="EMBL/GenBank/DDBJ databases">
        <title>Complete genome sequence for Sulfitobacter sp. strain JK7-1.</title>
        <authorList>
            <person name="Park S.-J."/>
        </authorList>
    </citation>
    <scope>NUCLEOTIDE SEQUENCE</scope>
    <source>
        <strain evidence="2">JK7-1</strain>
    </source>
</reference>
<proteinExistence type="predicted"/>
<keyword evidence="3" id="KW-1185">Reference proteome</keyword>
<dbReference type="RefSeq" id="WP_212705898.1">
    <property type="nucleotide sequence ID" value="NZ_CP073581.1"/>
</dbReference>
<protein>
    <submittedName>
        <fullName evidence="2">Uncharacterized protein</fullName>
    </submittedName>
</protein>
<dbReference type="KEGG" id="sual:KDD17_07055"/>
<feature type="transmembrane region" description="Helical" evidence="1">
    <location>
        <begin position="20"/>
        <end position="38"/>
    </location>
</feature>
<keyword evidence="1" id="KW-0472">Membrane</keyword>
<feature type="transmembrane region" description="Helical" evidence="1">
    <location>
        <begin position="93"/>
        <end position="119"/>
    </location>
</feature>
<organism evidence="2 3">
    <name type="scientific">Sulfitobacter albidus</name>
    <dbReference type="NCBI Taxonomy" id="2829501"/>
    <lineage>
        <taxon>Bacteria</taxon>
        <taxon>Pseudomonadati</taxon>
        <taxon>Pseudomonadota</taxon>
        <taxon>Alphaproteobacteria</taxon>
        <taxon>Rhodobacterales</taxon>
        <taxon>Roseobacteraceae</taxon>
        <taxon>Sulfitobacter</taxon>
    </lineage>
</organism>
<feature type="transmembrane region" description="Helical" evidence="1">
    <location>
        <begin position="231"/>
        <end position="257"/>
    </location>
</feature>
<dbReference type="AlphaFoldDB" id="A0A975PNU9"/>